<dbReference type="RefSeq" id="WP_341727525.1">
    <property type="nucleotide sequence ID" value="NZ_JBBWWT010000015.1"/>
</dbReference>
<reference evidence="4 5" key="1">
    <citation type="submission" date="2024-04" db="EMBL/GenBank/DDBJ databases">
        <title>Draft genome sequence of Pseudoxanthomonas putridarboris WD12.</title>
        <authorList>
            <person name="Oh J."/>
        </authorList>
    </citation>
    <scope>NUCLEOTIDE SEQUENCE [LARGE SCALE GENOMIC DNA]</scope>
    <source>
        <strain evidence="4 5">WD12</strain>
    </source>
</reference>
<organism evidence="4 5">
    <name type="scientific">Pseudoxanthomonas putridarboris</name>
    <dbReference type="NCBI Taxonomy" id="752605"/>
    <lineage>
        <taxon>Bacteria</taxon>
        <taxon>Pseudomonadati</taxon>
        <taxon>Pseudomonadota</taxon>
        <taxon>Gammaproteobacteria</taxon>
        <taxon>Lysobacterales</taxon>
        <taxon>Lysobacteraceae</taxon>
        <taxon>Pseudoxanthomonas</taxon>
    </lineage>
</organism>
<evidence type="ECO:0000313" key="4">
    <source>
        <dbReference type="EMBL" id="MEL1266353.1"/>
    </source>
</evidence>
<keyword evidence="5" id="KW-1185">Reference proteome</keyword>
<feature type="chain" id="PRO_5046159903" evidence="2">
    <location>
        <begin position="22"/>
        <end position="152"/>
    </location>
</feature>
<dbReference type="Gene3D" id="3.30.70.1060">
    <property type="entry name" value="Dimeric alpha+beta barrel"/>
    <property type="match status" value="1"/>
</dbReference>
<feature type="signal peptide" evidence="2">
    <location>
        <begin position="1"/>
        <end position="21"/>
    </location>
</feature>
<sequence length="152" mass="16724">MKRWWWAALAAGWLFSTPATAQEAPPAFDAALAERVGADERGMRSYVLVILKTGPARVPDGDVRNTMFAGHFANMERLSKEGKLALAGPFSNDPAGWRGLFLLAVDTVEEAQRLTETDPVIRQGEMVAEYHPWYGSAAVMMIPELHGRLAPE</sequence>
<proteinExistence type="inferred from homology"/>
<dbReference type="InterPro" id="IPR011008">
    <property type="entry name" value="Dimeric_a/b-barrel"/>
</dbReference>
<accession>A0ABU9J536</accession>
<evidence type="ECO:0000259" key="3">
    <source>
        <dbReference type="Pfam" id="PF03795"/>
    </source>
</evidence>
<dbReference type="Pfam" id="PF03795">
    <property type="entry name" value="YCII"/>
    <property type="match status" value="1"/>
</dbReference>
<dbReference type="SUPFAM" id="SSF54909">
    <property type="entry name" value="Dimeric alpha+beta barrel"/>
    <property type="match status" value="1"/>
</dbReference>
<dbReference type="InterPro" id="IPR005545">
    <property type="entry name" value="YCII"/>
</dbReference>
<comment type="caution">
    <text evidence="4">The sequence shown here is derived from an EMBL/GenBank/DDBJ whole genome shotgun (WGS) entry which is preliminary data.</text>
</comment>
<keyword evidence="2" id="KW-0732">Signal</keyword>
<feature type="domain" description="YCII-related" evidence="3">
    <location>
        <begin position="48"/>
        <end position="128"/>
    </location>
</feature>
<gene>
    <name evidence="4" type="ORF">AAD027_18530</name>
</gene>
<evidence type="ECO:0000313" key="5">
    <source>
        <dbReference type="Proteomes" id="UP001459204"/>
    </source>
</evidence>
<name>A0ABU9J536_9GAMM</name>
<evidence type="ECO:0000256" key="2">
    <source>
        <dbReference type="SAM" id="SignalP"/>
    </source>
</evidence>
<comment type="similarity">
    <text evidence="1">Belongs to the YciI family.</text>
</comment>
<dbReference type="EMBL" id="JBBWWT010000015">
    <property type="protein sequence ID" value="MEL1266353.1"/>
    <property type="molecule type" value="Genomic_DNA"/>
</dbReference>
<protein>
    <submittedName>
        <fullName evidence="4">YciI family protein</fullName>
    </submittedName>
</protein>
<dbReference type="Proteomes" id="UP001459204">
    <property type="component" value="Unassembled WGS sequence"/>
</dbReference>
<evidence type="ECO:0000256" key="1">
    <source>
        <dbReference type="ARBA" id="ARBA00007689"/>
    </source>
</evidence>